<evidence type="ECO:0000256" key="1">
    <source>
        <dbReference type="ARBA" id="ARBA00038158"/>
    </source>
</evidence>
<dbReference type="PANTHER" id="PTHR43591:SF10">
    <property type="entry name" value="ABC TRANSMEMBRANE TYPE-1 DOMAIN-CONTAINING PROTEIN-RELATED"/>
    <property type="match status" value="1"/>
</dbReference>
<comment type="similarity">
    <text evidence="1">Belongs to the methyltransferase superfamily. LaeA methyltransferase family.</text>
</comment>
<dbReference type="PANTHER" id="PTHR43591">
    <property type="entry name" value="METHYLTRANSFERASE"/>
    <property type="match status" value="1"/>
</dbReference>
<accession>A0A066X4M9</accession>
<keyword evidence="2" id="KW-0489">Methyltransferase</keyword>
<dbReference type="OrthoDB" id="2013972at2759"/>
<dbReference type="HOGENOM" id="CLU_010595_7_1_1"/>
<evidence type="ECO:0000313" key="3">
    <source>
        <dbReference type="Proteomes" id="UP000027238"/>
    </source>
</evidence>
<dbReference type="eggNOG" id="ENOG502QWIX">
    <property type="taxonomic scope" value="Eukaryota"/>
</dbReference>
<dbReference type="SUPFAM" id="SSF53335">
    <property type="entry name" value="S-adenosyl-L-methionine-dependent methyltransferases"/>
    <property type="match status" value="1"/>
</dbReference>
<dbReference type="OMA" id="IHVRYMA"/>
<dbReference type="GO" id="GO:0032259">
    <property type="term" value="P:methylation"/>
    <property type="evidence" value="ECO:0007669"/>
    <property type="project" value="UniProtKB-KW"/>
</dbReference>
<dbReference type="InterPro" id="IPR029063">
    <property type="entry name" value="SAM-dependent_MTases_sf"/>
</dbReference>
<protein>
    <submittedName>
        <fullName evidence="2">Putative TAM domain methyltransferase</fullName>
    </submittedName>
</protein>
<keyword evidence="3" id="KW-1185">Reference proteome</keyword>
<comment type="caution">
    <text evidence="2">The sequence shown here is derived from an EMBL/GenBank/DDBJ whole genome shotgun (WGS) entry which is preliminary data.</text>
</comment>
<dbReference type="AlphaFoldDB" id="A0A066X4M9"/>
<keyword evidence="2" id="KW-0808">Transferase</keyword>
<dbReference type="Proteomes" id="UP000027238">
    <property type="component" value="Unassembled WGS sequence"/>
</dbReference>
<dbReference type="Pfam" id="PF13489">
    <property type="entry name" value="Methyltransf_23"/>
    <property type="match status" value="1"/>
</dbReference>
<reference evidence="3" key="1">
    <citation type="journal article" date="2014" name="Genome Announc.">
        <title>Draft genome sequence of Colletotrichum sublineola, a destructive pathogen of cultivated sorghum.</title>
        <authorList>
            <person name="Baroncelli R."/>
            <person name="Sanz-Martin J.M."/>
            <person name="Rech G.E."/>
            <person name="Sukno S.A."/>
            <person name="Thon M.R."/>
        </authorList>
    </citation>
    <scope>NUCLEOTIDE SEQUENCE [LARGE SCALE GENOMIC DNA]</scope>
    <source>
        <strain evidence="3">TX430BB</strain>
    </source>
</reference>
<dbReference type="STRING" id="1173701.A0A066X4M9"/>
<name>A0A066X4M9_COLSU</name>
<dbReference type="GO" id="GO:0008168">
    <property type="term" value="F:methyltransferase activity"/>
    <property type="evidence" value="ECO:0007669"/>
    <property type="project" value="UniProtKB-KW"/>
</dbReference>
<sequence length="364" mass="40746">MSDITPSPATNPPAAPSNTINTMGALTGGPAGATTTIDVDDEELPNDASAMDDRISSYSVSLTSSVTDYPEEYGRRYHAFRAGSYQYPNDEREMDRLDLNHSLIAKALGKLFLAPVEQSKIHRILDVGTGTGIWAIEMGDAFPNAEVVGIDLSAIQPTFVPPNVKFEIDDAESLWVGDDKYDFIFTRYMACSIADWPKLMRNIYTSLNNGGWAEFQDYELLFYTDDGTLTDEHDTMRWVKLANEVSDKVGREFSPGPKLYNWVKEAGYQNITHKRYKIPIGPWPKDPHYKKLGMINLMQLLDGLEAFTLKPFCGVLGWTTEEAQVMLSRVREEVKSGTFHAHMNYHVVCGQKVESDEDGDGDEE</sequence>
<proteinExistence type="inferred from homology"/>
<gene>
    <name evidence="2" type="ORF">CSUB01_03676</name>
</gene>
<organism evidence="2 3">
    <name type="scientific">Colletotrichum sublineola</name>
    <name type="common">Sorghum anthracnose fungus</name>
    <dbReference type="NCBI Taxonomy" id="1173701"/>
    <lineage>
        <taxon>Eukaryota</taxon>
        <taxon>Fungi</taxon>
        <taxon>Dikarya</taxon>
        <taxon>Ascomycota</taxon>
        <taxon>Pezizomycotina</taxon>
        <taxon>Sordariomycetes</taxon>
        <taxon>Hypocreomycetidae</taxon>
        <taxon>Glomerellales</taxon>
        <taxon>Glomerellaceae</taxon>
        <taxon>Colletotrichum</taxon>
        <taxon>Colletotrichum graminicola species complex</taxon>
    </lineage>
</organism>
<dbReference type="EMBL" id="JMSE01001158">
    <property type="protein sequence ID" value="KDN64103.1"/>
    <property type="molecule type" value="Genomic_DNA"/>
</dbReference>
<dbReference type="Gene3D" id="3.40.50.150">
    <property type="entry name" value="Vaccinia Virus protein VP39"/>
    <property type="match status" value="1"/>
</dbReference>
<evidence type="ECO:0000313" key="2">
    <source>
        <dbReference type="EMBL" id="KDN64103.1"/>
    </source>
</evidence>
<dbReference type="CDD" id="cd02440">
    <property type="entry name" value="AdoMet_MTases"/>
    <property type="match status" value="1"/>
</dbReference>